<sequence length="163" mass="17680">MNAYRTALTLFVLTTGLLMTDAHAGKKSKNAPVIPPATNAAEFEKLAADIRGGLTGGGRFEYVPASQERTLRDQLDVIASLLAKGDPKALDDADKVALFNAQEQVNGILTEYDGNRLICQSRSRTGSNRRETVCQTYAELRAARDAAERMIRDANNQQLPKGG</sequence>
<evidence type="ECO:0000313" key="2">
    <source>
        <dbReference type="EMBL" id="AVP98739.1"/>
    </source>
</evidence>
<dbReference type="EMBL" id="CP027860">
    <property type="protein sequence ID" value="AVP98739.1"/>
    <property type="molecule type" value="Genomic_DNA"/>
</dbReference>
<feature type="signal peptide" evidence="1">
    <location>
        <begin position="1"/>
        <end position="24"/>
    </location>
</feature>
<accession>A0A2P1PV67</accession>
<keyword evidence="1" id="KW-0732">Signal</keyword>
<dbReference type="KEGG" id="xba:C7S18_16765"/>
<protein>
    <recommendedName>
        <fullName evidence="4">Secreted protein</fullName>
    </recommendedName>
</protein>
<reference evidence="2 3" key="2">
    <citation type="submission" date="2018-03" db="EMBL/GenBank/DDBJ databases">
        <authorList>
            <person name="Keele B.F."/>
        </authorList>
    </citation>
    <scope>NUCLEOTIDE SEQUENCE [LARGE SCALE GENOMIC DNA]</scope>
    <source>
        <strain evidence="2 3">D13</strain>
    </source>
</reference>
<dbReference type="OrthoDB" id="5956489at2"/>
<dbReference type="AlphaFoldDB" id="A0A2P1PV67"/>
<proteinExistence type="predicted"/>
<keyword evidence="3" id="KW-1185">Reference proteome</keyword>
<evidence type="ECO:0000256" key="1">
    <source>
        <dbReference type="SAM" id="SignalP"/>
    </source>
</evidence>
<reference evidence="2 3" key="1">
    <citation type="submission" date="2018-03" db="EMBL/GenBank/DDBJ databases">
        <title>Ahniella affigens gen. nov., sp. nov., a gammaproteobacterium isolated from sandy soil near a stream.</title>
        <authorList>
            <person name="Ko Y."/>
            <person name="Kim J.-H."/>
        </authorList>
    </citation>
    <scope>NUCLEOTIDE SEQUENCE [LARGE SCALE GENOMIC DNA]</scope>
    <source>
        <strain evidence="2 3">D13</strain>
    </source>
</reference>
<evidence type="ECO:0000313" key="3">
    <source>
        <dbReference type="Proteomes" id="UP000241074"/>
    </source>
</evidence>
<feature type="chain" id="PRO_5015198038" description="Secreted protein" evidence="1">
    <location>
        <begin position="25"/>
        <end position="163"/>
    </location>
</feature>
<gene>
    <name evidence="2" type="ORF">C7S18_16765</name>
</gene>
<dbReference type="Proteomes" id="UP000241074">
    <property type="component" value="Chromosome"/>
</dbReference>
<organism evidence="2 3">
    <name type="scientific">Ahniella affigens</name>
    <dbReference type="NCBI Taxonomy" id="2021234"/>
    <lineage>
        <taxon>Bacteria</taxon>
        <taxon>Pseudomonadati</taxon>
        <taxon>Pseudomonadota</taxon>
        <taxon>Gammaproteobacteria</taxon>
        <taxon>Lysobacterales</taxon>
        <taxon>Rhodanobacteraceae</taxon>
        <taxon>Ahniella</taxon>
    </lineage>
</organism>
<name>A0A2P1PV67_9GAMM</name>
<dbReference type="RefSeq" id="WP_106892659.1">
    <property type="nucleotide sequence ID" value="NZ_CP027860.1"/>
</dbReference>
<evidence type="ECO:0008006" key="4">
    <source>
        <dbReference type="Google" id="ProtNLM"/>
    </source>
</evidence>